<evidence type="ECO:0000313" key="2">
    <source>
        <dbReference type="EMBL" id="RKM92591.1"/>
    </source>
</evidence>
<reference evidence="2 3" key="1">
    <citation type="journal article" date="2014" name="Genome Announc.">
        <title>Draft Genome Sequence of Streptomyces fradiae ATCC 19609, a Strain Highly Sensitive to Antibiotics.</title>
        <authorList>
            <person name="Bekker O.B."/>
            <person name="Klimina K.M."/>
            <person name="Vatlin A.A."/>
            <person name="Zakharevich N.V."/>
            <person name="Kasianov A.S."/>
            <person name="Danilenko V.N."/>
        </authorList>
    </citation>
    <scope>NUCLEOTIDE SEQUENCE [LARGE SCALE GENOMIC DNA]</scope>
    <source>
        <strain evidence="2 3">ATCC 19609</strain>
    </source>
</reference>
<evidence type="ECO:0000313" key="3">
    <source>
        <dbReference type="Proteomes" id="UP000028058"/>
    </source>
</evidence>
<gene>
    <name evidence="2" type="ORF">SFRA_024710</name>
</gene>
<organism evidence="2 3">
    <name type="scientific">Streptomyces xinghaiensis</name>
    <dbReference type="NCBI Taxonomy" id="1038928"/>
    <lineage>
        <taxon>Bacteria</taxon>
        <taxon>Bacillati</taxon>
        <taxon>Actinomycetota</taxon>
        <taxon>Actinomycetes</taxon>
        <taxon>Kitasatosporales</taxon>
        <taxon>Streptomycetaceae</taxon>
        <taxon>Streptomyces</taxon>
    </lineage>
</organism>
<sequence length="369" mass="40378">MSPRPGIRRIPTHQNEGHPDTMTPAVPSPKPAARYYAEFRHGLWLTRPGAGTHREDSLTIIDPATGPDSVARFTARTPSGGMAADDLLKAHAWRPLGPWEYYAEANLYRARVEPARPLITAGQAAVRAAEQHGSPETVAGLDRALCALPLTDMDDQADRILHQALKAVTHAEDAEEWQLLAAAQHAVTRLTRWPDDATLGHPAVRAVGELALRCSLQHDQAEDTTTAAAWNRGYLAGMETLSAVTALLHGSPDSRAVGKAMARFEAAVRRAIPYTALYETRRALVEAARTYNLFVIGMRQPPPPNSRWTWARRIGTAVYLFQAEPPLTSGRAVAVCRTAQDGTVGPVRYFPLSADPQRRRAVTEACFRI</sequence>
<name>A0A420UY02_9ACTN</name>
<feature type="compositionally biased region" description="Basic residues" evidence="1">
    <location>
        <begin position="1"/>
        <end position="11"/>
    </location>
</feature>
<comment type="caution">
    <text evidence="2">The sequence shown here is derived from an EMBL/GenBank/DDBJ whole genome shotgun (WGS) entry which is preliminary data.</text>
</comment>
<accession>A0A420UY02</accession>
<dbReference type="OrthoDB" id="4190842at2"/>
<proteinExistence type="predicted"/>
<dbReference type="EMBL" id="JNAD02000013">
    <property type="protein sequence ID" value="RKM92591.1"/>
    <property type="molecule type" value="Genomic_DNA"/>
</dbReference>
<feature type="region of interest" description="Disordered" evidence="1">
    <location>
        <begin position="1"/>
        <end position="28"/>
    </location>
</feature>
<keyword evidence="3" id="KW-1185">Reference proteome</keyword>
<protein>
    <submittedName>
        <fullName evidence="2">Uncharacterized protein</fullName>
    </submittedName>
</protein>
<evidence type="ECO:0000256" key="1">
    <source>
        <dbReference type="SAM" id="MobiDB-lite"/>
    </source>
</evidence>
<dbReference type="AlphaFoldDB" id="A0A420UY02"/>
<dbReference type="RefSeq" id="WP_043472666.1">
    <property type="nucleotide sequence ID" value="NZ_JNAD02000013.1"/>
</dbReference>
<dbReference type="Proteomes" id="UP000028058">
    <property type="component" value="Unassembled WGS sequence"/>
</dbReference>